<feature type="domain" description="Protein kinase" evidence="1">
    <location>
        <begin position="7"/>
        <end position="262"/>
    </location>
</feature>
<comment type="caution">
    <text evidence="2">The sequence shown here is derived from an EMBL/GenBank/DDBJ whole genome shotgun (WGS) entry which is preliminary data.</text>
</comment>
<keyword evidence="3" id="KW-1185">Reference proteome</keyword>
<dbReference type="SMART" id="SM00220">
    <property type="entry name" value="S_TKc"/>
    <property type="match status" value="1"/>
</dbReference>
<dbReference type="GO" id="GO:0016301">
    <property type="term" value="F:kinase activity"/>
    <property type="evidence" value="ECO:0007669"/>
    <property type="project" value="UniProtKB-KW"/>
</dbReference>
<dbReference type="PROSITE" id="PS50011">
    <property type="entry name" value="PROTEIN_KINASE_DOM"/>
    <property type="match status" value="1"/>
</dbReference>
<dbReference type="RefSeq" id="WP_320337081.1">
    <property type="nucleotide sequence ID" value="NZ_JASFAG010000002.1"/>
</dbReference>
<accession>A0ABU5BNN1</accession>
<dbReference type="CDD" id="cd14014">
    <property type="entry name" value="STKc_PknB_like"/>
    <property type="match status" value="1"/>
</dbReference>
<dbReference type="PANTHER" id="PTHR44167:SF31">
    <property type="entry name" value="PROTEIN CBG02007"/>
    <property type="match status" value="1"/>
</dbReference>
<evidence type="ECO:0000313" key="3">
    <source>
        <dbReference type="Proteomes" id="UP001287024"/>
    </source>
</evidence>
<dbReference type="InterPro" id="IPR000719">
    <property type="entry name" value="Prot_kinase_dom"/>
</dbReference>
<name>A0ABU5BNN1_9PSED</name>
<dbReference type="EMBL" id="JASFAG010000002">
    <property type="protein sequence ID" value="MDX9678239.1"/>
    <property type="molecule type" value="Genomic_DNA"/>
</dbReference>
<dbReference type="SUPFAM" id="SSF56112">
    <property type="entry name" value="Protein kinase-like (PK-like)"/>
    <property type="match status" value="1"/>
</dbReference>
<protein>
    <submittedName>
        <fullName evidence="2">Serine/threonine-protein kinase</fullName>
        <ecNumber evidence="2">2.7.11.-</ecNumber>
    </submittedName>
</protein>
<dbReference type="Pfam" id="PF00069">
    <property type="entry name" value="Pkinase"/>
    <property type="match status" value="1"/>
</dbReference>
<keyword evidence="2" id="KW-0418">Kinase</keyword>
<organism evidence="2 3">
    <name type="scientific">Pseudomonas zeae</name>
    <dbReference type="NCBI Taxonomy" id="2745510"/>
    <lineage>
        <taxon>Bacteria</taxon>
        <taxon>Pseudomonadati</taxon>
        <taxon>Pseudomonadota</taxon>
        <taxon>Gammaproteobacteria</taxon>
        <taxon>Pseudomonadales</taxon>
        <taxon>Pseudomonadaceae</taxon>
        <taxon>Pseudomonas</taxon>
    </lineage>
</organism>
<dbReference type="InterPro" id="IPR011009">
    <property type="entry name" value="Kinase-like_dom_sf"/>
</dbReference>
<dbReference type="Proteomes" id="UP001287024">
    <property type="component" value="Unassembled WGS sequence"/>
</dbReference>
<keyword evidence="2" id="KW-0808">Transferase</keyword>
<dbReference type="Gene3D" id="1.10.510.10">
    <property type="entry name" value="Transferase(Phosphotransferase) domain 1"/>
    <property type="match status" value="1"/>
</dbReference>
<dbReference type="PANTHER" id="PTHR44167">
    <property type="entry name" value="OVARIAN-SPECIFIC SERINE/THREONINE-PROTEIN KINASE LOK-RELATED"/>
    <property type="match status" value="1"/>
</dbReference>
<proteinExistence type="predicted"/>
<sequence length="351" mass="39226">MRIADRYDFGGESLAGGMAKVLICNDITLERKVAIKVMPGSSNKRRVRDELNALLKMRSKHVVQVYDILTIEREDLAIVQEFIEGLDLFDPKTRPENSEDYLKLIWQIASGLSDIHQLNVIHRDIKPNNMKIDAEGIVKIFDFGLSRDEGENAETVGFIGTRGFAAPELYAHDAKFTKAVDTYAFGATALYIGLYDLPAELRTQPPKALEDEYFSQFSFELSDDVKKILSSCLDLNPNNRPSIKNIRDTLALHLLQNRHKALVVHNKKPSYLHANNRSVVLSLPNLGAVEIHYNGFDFSVKNVSGEVFINNKKVTIGSKLPGACVVALGSSAHGSKREYITFDLSHPEIVL</sequence>
<gene>
    <name evidence="2" type="ORF">QMK45_20225</name>
</gene>
<reference evidence="2 3" key="1">
    <citation type="submission" date="2023-05" db="EMBL/GenBank/DDBJ databases">
        <title>Siderophore-mediated competition between Bacillus subtilis and Pseudomonas marginalis.</title>
        <authorList>
            <person name="Lyng M."/>
            <person name="Joergensen J.P.B."/>
            <person name="Schostag M.D."/>
            <person name="Jarmusch S.A."/>
            <person name="Aguilar D.K.C."/>
            <person name="Andrade C.N.L."/>
            <person name="Kovacs A.T."/>
        </authorList>
    </citation>
    <scope>NUCLEOTIDE SEQUENCE [LARGE SCALE GENOMIC DNA]</scope>
    <source>
        <strain evidence="2 3">P8_72</strain>
    </source>
</reference>
<evidence type="ECO:0000313" key="2">
    <source>
        <dbReference type="EMBL" id="MDX9678239.1"/>
    </source>
</evidence>
<evidence type="ECO:0000259" key="1">
    <source>
        <dbReference type="PROSITE" id="PS50011"/>
    </source>
</evidence>
<dbReference type="EC" id="2.7.11.-" evidence="2"/>